<name>A0A938YJ83_9ACTN</name>
<feature type="transmembrane region" description="Helical" evidence="6">
    <location>
        <begin position="273"/>
        <end position="292"/>
    </location>
</feature>
<evidence type="ECO:0000313" key="8">
    <source>
        <dbReference type="Proteomes" id="UP000663792"/>
    </source>
</evidence>
<dbReference type="CDD" id="cd06580">
    <property type="entry name" value="TM_PBP1_transp_TpRbsC_like"/>
    <property type="match status" value="1"/>
</dbReference>
<evidence type="ECO:0000256" key="1">
    <source>
        <dbReference type="ARBA" id="ARBA00004651"/>
    </source>
</evidence>
<keyword evidence="5 6" id="KW-0472">Membrane</keyword>
<keyword evidence="4 6" id="KW-1133">Transmembrane helix</keyword>
<feature type="transmembrane region" description="Helical" evidence="6">
    <location>
        <begin position="194"/>
        <end position="215"/>
    </location>
</feature>
<feature type="transmembrane region" description="Helical" evidence="6">
    <location>
        <begin position="227"/>
        <end position="253"/>
    </location>
</feature>
<keyword evidence="3 6" id="KW-0812">Transmembrane</keyword>
<dbReference type="GO" id="GO:0005886">
    <property type="term" value="C:plasma membrane"/>
    <property type="evidence" value="ECO:0007669"/>
    <property type="project" value="UniProtKB-SubCell"/>
</dbReference>
<gene>
    <name evidence="7" type="ORF">JL106_18575</name>
</gene>
<comment type="subcellular location">
    <subcellularLocation>
        <location evidence="1">Cell membrane</location>
        <topology evidence="1">Multi-pass membrane protein</topology>
    </subcellularLocation>
</comment>
<proteinExistence type="predicted"/>
<dbReference type="InterPro" id="IPR001851">
    <property type="entry name" value="ABC_transp_permease"/>
</dbReference>
<evidence type="ECO:0000256" key="6">
    <source>
        <dbReference type="SAM" id="Phobius"/>
    </source>
</evidence>
<reference evidence="7" key="1">
    <citation type="submission" date="2021-01" db="EMBL/GenBank/DDBJ databases">
        <title>YIM 132084 draft genome.</title>
        <authorList>
            <person name="An D."/>
        </authorList>
    </citation>
    <scope>NUCLEOTIDE SEQUENCE</scope>
    <source>
        <strain evidence="7">YIM 132084</strain>
    </source>
</reference>
<accession>A0A938YJ83</accession>
<dbReference type="Pfam" id="PF02653">
    <property type="entry name" value="BPD_transp_2"/>
    <property type="match status" value="1"/>
</dbReference>
<evidence type="ECO:0000256" key="3">
    <source>
        <dbReference type="ARBA" id="ARBA00022692"/>
    </source>
</evidence>
<evidence type="ECO:0000256" key="4">
    <source>
        <dbReference type="ARBA" id="ARBA00022989"/>
    </source>
</evidence>
<dbReference type="Proteomes" id="UP000663792">
    <property type="component" value="Unassembled WGS sequence"/>
</dbReference>
<keyword evidence="2" id="KW-1003">Cell membrane</keyword>
<feature type="transmembrane region" description="Helical" evidence="6">
    <location>
        <begin position="61"/>
        <end position="84"/>
    </location>
</feature>
<dbReference type="AlphaFoldDB" id="A0A938YJ83"/>
<evidence type="ECO:0000256" key="5">
    <source>
        <dbReference type="ARBA" id="ARBA00023136"/>
    </source>
</evidence>
<organism evidence="7 8">
    <name type="scientific">Nakamurella leprariae</name>
    <dbReference type="NCBI Taxonomy" id="2803911"/>
    <lineage>
        <taxon>Bacteria</taxon>
        <taxon>Bacillati</taxon>
        <taxon>Actinomycetota</taxon>
        <taxon>Actinomycetes</taxon>
        <taxon>Nakamurellales</taxon>
        <taxon>Nakamurellaceae</taxon>
        <taxon>Nakamurella</taxon>
    </lineage>
</organism>
<protein>
    <submittedName>
        <fullName evidence="7">ABC transporter permease</fullName>
    </submittedName>
</protein>
<dbReference type="GO" id="GO:0022857">
    <property type="term" value="F:transmembrane transporter activity"/>
    <property type="evidence" value="ECO:0007669"/>
    <property type="project" value="InterPro"/>
</dbReference>
<dbReference type="PANTHER" id="PTHR43370:SF1">
    <property type="entry name" value="GUANOSINE ABC TRANSPORTER PERMEASE PROTEIN NUPQ"/>
    <property type="match status" value="1"/>
</dbReference>
<feature type="transmembrane region" description="Helical" evidence="6">
    <location>
        <begin position="144"/>
        <end position="160"/>
    </location>
</feature>
<dbReference type="PANTHER" id="PTHR43370">
    <property type="entry name" value="SUGAR ABC TRANSPORTER INTEGRAL MEMBRANE PROTEIN-RELATED"/>
    <property type="match status" value="1"/>
</dbReference>
<feature type="transmembrane region" description="Helical" evidence="6">
    <location>
        <begin position="91"/>
        <end position="112"/>
    </location>
</feature>
<evidence type="ECO:0000256" key="2">
    <source>
        <dbReference type="ARBA" id="ARBA00022475"/>
    </source>
</evidence>
<sequence length="305" mass="31557">MNTVVLATLLVIAIQLMAPVLWASLGEIVAERSGVLNIGTEGCLLLGAWASALVLSHGQSLFVALVAGIGVGVLTGGLLAVLYVWRRVDQIIGGIMVNLLALGLTTALWTLLRGDETSGNAPSLPIPLLSDIPVVGEALFDQNIFVYASIVAAVALFFVLQRTRWGLRLRAAGEAPAALDAAGVSVRRLRVSGLVVGSALAALGGTTLVLTSGAGSFVFDMSAGRGFIALGVVLLARWNPLLALLITAVFGLLQALQFQAQSIGWLSGVPTDVWIAAPYVVAIIAVAVAHGTRYPRAVGVAWTGH</sequence>
<evidence type="ECO:0000313" key="7">
    <source>
        <dbReference type="EMBL" id="MBM9469297.1"/>
    </source>
</evidence>
<keyword evidence="8" id="KW-1185">Reference proteome</keyword>
<dbReference type="EMBL" id="JAERWK010000025">
    <property type="protein sequence ID" value="MBM9469297.1"/>
    <property type="molecule type" value="Genomic_DNA"/>
</dbReference>
<comment type="caution">
    <text evidence="7">The sequence shown here is derived from an EMBL/GenBank/DDBJ whole genome shotgun (WGS) entry which is preliminary data.</text>
</comment>
<dbReference type="RefSeq" id="WP_205262244.1">
    <property type="nucleotide sequence ID" value="NZ_JAERWK010000025.1"/>
</dbReference>